<dbReference type="PANTHER" id="PTHR43479:SF7">
    <property type="entry name" value="TETR-FAMILY TRANSCRIPTIONAL REGULATOR"/>
    <property type="match status" value="1"/>
</dbReference>
<dbReference type="InterPro" id="IPR050624">
    <property type="entry name" value="HTH-type_Tx_Regulator"/>
</dbReference>
<protein>
    <submittedName>
        <fullName evidence="4">TetR family transcriptional regulator</fullName>
    </submittedName>
</protein>
<feature type="domain" description="HTH tetR-type" evidence="3">
    <location>
        <begin position="11"/>
        <end position="71"/>
    </location>
</feature>
<dbReference type="PROSITE" id="PS50977">
    <property type="entry name" value="HTH_TETR_2"/>
    <property type="match status" value="1"/>
</dbReference>
<keyword evidence="5" id="KW-1185">Reference proteome</keyword>
<name>A0ABQ3VLF4_9CHLR</name>
<dbReference type="PANTHER" id="PTHR43479">
    <property type="entry name" value="ACREF/ENVCD OPERON REPRESSOR-RELATED"/>
    <property type="match status" value="1"/>
</dbReference>
<dbReference type="InterPro" id="IPR039532">
    <property type="entry name" value="TetR_C_Firmicutes"/>
</dbReference>
<evidence type="ECO:0000256" key="1">
    <source>
        <dbReference type="ARBA" id="ARBA00023125"/>
    </source>
</evidence>
<sequence>MSQNSDDLRVRRTRKLLREALIELIEERGFDSLTVGEIAQRAMVSRAAFYRYYQDKYDLVEKIFEDAIEALTRDIDPLRRGIFASIDGDHKPKSWAELFKLVETMEEYTPEPWVKLFEHFEEYERLYRVLLGKKGSSWFAIKMREYLTERASERLHDFIVHIQGARVTDQHMLAKGLMPALISAQIVDVITWWLEQGRPYPASQIATYSFHLVFAILKEATTWE</sequence>
<dbReference type="Pfam" id="PF00440">
    <property type="entry name" value="TetR_N"/>
    <property type="match status" value="1"/>
</dbReference>
<reference evidence="4 5" key="1">
    <citation type="journal article" date="2021" name="Int. J. Syst. Evol. Microbiol.">
        <title>Reticulibacter mediterranei gen. nov., sp. nov., within the new family Reticulibacteraceae fam. nov., and Ktedonospora formicarum gen. nov., sp. nov., Ktedonobacter robiniae sp. nov., Dictyobacter formicarum sp. nov. and Dictyobacter arantiisoli sp. nov., belonging to the class Ktedonobacteria.</title>
        <authorList>
            <person name="Yabe S."/>
            <person name="Zheng Y."/>
            <person name="Wang C.M."/>
            <person name="Sakai Y."/>
            <person name="Abe K."/>
            <person name="Yokota A."/>
            <person name="Donadio S."/>
            <person name="Cavaletti L."/>
            <person name="Monciardini P."/>
        </authorList>
    </citation>
    <scope>NUCLEOTIDE SEQUENCE [LARGE SCALE GENOMIC DNA]</scope>
    <source>
        <strain evidence="4 5">SOSP1-9</strain>
    </source>
</reference>
<evidence type="ECO:0000259" key="3">
    <source>
        <dbReference type="PROSITE" id="PS50977"/>
    </source>
</evidence>
<dbReference type="Gene3D" id="1.10.357.10">
    <property type="entry name" value="Tetracycline Repressor, domain 2"/>
    <property type="match status" value="1"/>
</dbReference>
<evidence type="ECO:0000313" key="5">
    <source>
        <dbReference type="Proteomes" id="UP000635565"/>
    </source>
</evidence>
<feature type="DNA-binding region" description="H-T-H motif" evidence="2">
    <location>
        <begin position="34"/>
        <end position="53"/>
    </location>
</feature>
<accession>A0ABQ3VLF4</accession>
<comment type="caution">
    <text evidence="4">The sequence shown here is derived from an EMBL/GenBank/DDBJ whole genome shotgun (WGS) entry which is preliminary data.</text>
</comment>
<dbReference type="InterPro" id="IPR001647">
    <property type="entry name" value="HTH_TetR"/>
</dbReference>
<dbReference type="Pfam" id="PF14278">
    <property type="entry name" value="TetR_C_8"/>
    <property type="match status" value="1"/>
</dbReference>
<dbReference type="RefSeq" id="WP_201363550.1">
    <property type="nucleotide sequence ID" value="NZ_BNJJ01000010.1"/>
</dbReference>
<evidence type="ECO:0000256" key="2">
    <source>
        <dbReference type="PROSITE-ProRule" id="PRU00335"/>
    </source>
</evidence>
<proteinExistence type="predicted"/>
<gene>
    <name evidence="4" type="ORF">KSZ_39270</name>
</gene>
<dbReference type="PRINTS" id="PR00455">
    <property type="entry name" value="HTHTETR"/>
</dbReference>
<evidence type="ECO:0000313" key="4">
    <source>
        <dbReference type="EMBL" id="GHO85921.1"/>
    </source>
</evidence>
<keyword evidence="1 2" id="KW-0238">DNA-binding</keyword>
<dbReference type="SUPFAM" id="SSF46689">
    <property type="entry name" value="Homeodomain-like"/>
    <property type="match status" value="1"/>
</dbReference>
<dbReference type="Proteomes" id="UP000635565">
    <property type="component" value="Unassembled WGS sequence"/>
</dbReference>
<dbReference type="EMBL" id="BNJJ01000010">
    <property type="protein sequence ID" value="GHO85921.1"/>
    <property type="molecule type" value="Genomic_DNA"/>
</dbReference>
<organism evidence="4 5">
    <name type="scientific">Dictyobacter formicarum</name>
    <dbReference type="NCBI Taxonomy" id="2778368"/>
    <lineage>
        <taxon>Bacteria</taxon>
        <taxon>Bacillati</taxon>
        <taxon>Chloroflexota</taxon>
        <taxon>Ktedonobacteria</taxon>
        <taxon>Ktedonobacterales</taxon>
        <taxon>Dictyobacteraceae</taxon>
        <taxon>Dictyobacter</taxon>
    </lineage>
</organism>
<dbReference type="InterPro" id="IPR009057">
    <property type="entry name" value="Homeodomain-like_sf"/>
</dbReference>